<evidence type="ECO:0000256" key="6">
    <source>
        <dbReference type="ARBA" id="ARBA00022759"/>
    </source>
</evidence>
<evidence type="ECO:0000313" key="10">
    <source>
        <dbReference type="EMBL" id="RMC02374.1"/>
    </source>
</evidence>
<evidence type="ECO:0000256" key="7">
    <source>
        <dbReference type="ARBA" id="ARBA00022801"/>
    </source>
</evidence>
<keyword evidence="8" id="KW-0695">RNA-directed DNA polymerase</keyword>
<keyword evidence="7" id="KW-0378">Hydrolase</keyword>
<keyword evidence="3" id="KW-0808">Transferase</keyword>
<gene>
    <name evidence="10" type="ORF">DUI87_21544</name>
</gene>
<dbReference type="GO" id="GO:0035613">
    <property type="term" value="F:RNA stem-loop binding"/>
    <property type="evidence" value="ECO:0007669"/>
    <property type="project" value="TreeGrafter"/>
</dbReference>
<dbReference type="Proteomes" id="UP000269221">
    <property type="component" value="Unassembled WGS sequence"/>
</dbReference>
<evidence type="ECO:0000256" key="8">
    <source>
        <dbReference type="ARBA" id="ARBA00022918"/>
    </source>
</evidence>
<dbReference type="PROSITE" id="PS50878">
    <property type="entry name" value="RT_POL"/>
    <property type="match status" value="1"/>
</dbReference>
<evidence type="ECO:0000256" key="3">
    <source>
        <dbReference type="ARBA" id="ARBA00022679"/>
    </source>
</evidence>
<dbReference type="PANTHER" id="PTHR41694">
    <property type="entry name" value="ENDOGENOUS RETROVIRUS GROUP K MEMBER POL PROTEIN"/>
    <property type="match status" value="1"/>
</dbReference>
<dbReference type="Gene3D" id="3.30.70.270">
    <property type="match status" value="1"/>
</dbReference>
<dbReference type="InterPro" id="IPR045345">
    <property type="entry name" value="Gag_p24_C"/>
</dbReference>
<reference evidence="10 11" key="1">
    <citation type="submission" date="2018-07" db="EMBL/GenBank/DDBJ databases">
        <title>A high quality draft genome assembly of the barn swallow (H. rustica rustica).</title>
        <authorList>
            <person name="Formenti G."/>
            <person name="Chiara M."/>
            <person name="Poveda L."/>
            <person name="Francoijs K.-J."/>
            <person name="Bonisoli-Alquati A."/>
            <person name="Canova L."/>
            <person name="Gianfranceschi L."/>
            <person name="Horner D.S."/>
            <person name="Saino N."/>
        </authorList>
    </citation>
    <scope>NUCLEOTIDE SEQUENCE [LARGE SCALE GENOMIC DNA]</scope>
    <source>
        <strain evidence="10">Chelidonia</strain>
        <tissue evidence="10">Blood</tissue>
    </source>
</reference>
<dbReference type="InterPro" id="IPR043128">
    <property type="entry name" value="Rev_trsase/Diguanyl_cyclase"/>
</dbReference>
<proteinExistence type="inferred from homology"/>
<dbReference type="InterPro" id="IPR043502">
    <property type="entry name" value="DNA/RNA_pol_sf"/>
</dbReference>
<dbReference type="InterPro" id="IPR008916">
    <property type="entry name" value="Retrov_capsid_C"/>
</dbReference>
<dbReference type="AlphaFoldDB" id="A0A3M0JTC8"/>
<dbReference type="STRING" id="333673.A0A3M0JTC8"/>
<keyword evidence="11" id="KW-1185">Reference proteome</keyword>
<dbReference type="Gene3D" id="1.10.1200.30">
    <property type="match status" value="1"/>
</dbReference>
<dbReference type="Pfam" id="PF19317">
    <property type="entry name" value="Gag_p24_C"/>
    <property type="match status" value="1"/>
</dbReference>
<dbReference type="SUPFAM" id="SSF56672">
    <property type="entry name" value="DNA/RNA polymerases"/>
    <property type="match status" value="1"/>
</dbReference>
<dbReference type="GO" id="GO:0004523">
    <property type="term" value="F:RNA-DNA hybrid ribonuclease activity"/>
    <property type="evidence" value="ECO:0007669"/>
    <property type="project" value="UniProtKB-EC"/>
</dbReference>
<protein>
    <recommendedName>
        <fullName evidence="2">ribonuclease H</fullName>
        <ecNumber evidence="2">3.1.26.4</ecNumber>
    </recommendedName>
</protein>
<accession>A0A3M0JTC8</accession>
<dbReference type="OrthoDB" id="9048509at2759"/>
<evidence type="ECO:0000256" key="4">
    <source>
        <dbReference type="ARBA" id="ARBA00022695"/>
    </source>
</evidence>
<dbReference type="EC" id="3.1.26.4" evidence="2"/>
<evidence type="ECO:0000256" key="5">
    <source>
        <dbReference type="ARBA" id="ARBA00022722"/>
    </source>
</evidence>
<dbReference type="PANTHER" id="PTHR41694:SF3">
    <property type="entry name" value="RNA-DIRECTED DNA POLYMERASE-RELATED"/>
    <property type="match status" value="1"/>
</dbReference>
<keyword evidence="6" id="KW-0255">Endonuclease</keyword>
<sequence>MFVERLIRAIKLQVKNEEARKEVLEEMALTNANEQCKAAILNLPLEPVPTLDVMLHVLHAAAGEAIILHYTDDMLVCAPNDDLLSHALDRTIDSLVAAGFELQEEKIGRMPPWKYLGLEIGNRTIVPQKLVVKNNIKTLTDVQQLCGSLNWWERVEKSKKDRDCRDPLLIIEWVLLSQHRSKRMTRPQELVAELIRKARTRIRELAGSGFECIHIPIEINSGQITKAMLEHLIHENEAL</sequence>
<keyword evidence="5" id="KW-0540">Nuclease</keyword>
<dbReference type="SUPFAM" id="SSF47353">
    <property type="entry name" value="Retrovirus capsid dimerization domain-like"/>
    <property type="match status" value="1"/>
</dbReference>
<organism evidence="10 11">
    <name type="scientific">Hirundo rustica rustica</name>
    <dbReference type="NCBI Taxonomy" id="333673"/>
    <lineage>
        <taxon>Eukaryota</taxon>
        <taxon>Metazoa</taxon>
        <taxon>Chordata</taxon>
        <taxon>Craniata</taxon>
        <taxon>Vertebrata</taxon>
        <taxon>Euteleostomi</taxon>
        <taxon>Archelosauria</taxon>
        <taxon>Archosauria</taxon>
        <taxon>Dinosauria</taxon>
        <taxon>Saurischia</taxon>
        <taxon>Theropoda</taxon>
        <taxon>Coelurosauria</taxon>
        <taxon>Aves</taxon>
        <taxon>Neognathae</taxon>
        <taxon>Neoaves</taxon>
        <taxon>Telluraves</taxon>
        <taxon>Australaves</taxon>
        <taxon>Passeriformes</taxon>
        <taxon>Sylvioidea</taxon>
        <taxon>Hirundinidae</taxon>
        <taxon>Hirundo</taxon>
    </lineage>
</organism>
<dbReference type="InterPro" id="IPR000477">
    <property type="entry name" value="RT_dom"/>
</dbReference>
<feature type="domain" description="Reverse transcriptase" evidence="9">
    <location>
        <begin position="1"/>
        <end position="120"/>
    </location>
</feature>
<keyword evidence="4" id="KW-0548">Nucleotidyltransferase</keyword>
<comment type="caution">
    <text evidence="10">The sequence shown here is derived from an EMBL/GenBank/DDBJ whole genome shotgun (WGS) entry which is preliminary data.</text>
</comment>
<dbReference type="EMBL" id="QRBI01000134">
    <property type="protein sequence ID" value="RMC02374.1"/>
    <property type="molecule type" value="Genomic_DNA"/>
</dbReference>
<evidence type="ECO:0000256" key="2">
    <source>
        <dbReference type="ARBA" id="ARBA00012180"/>
    </source>
</evidence>
<evidence type="ECO:0000256" key="1">
    <source>
        <dbReference type="ARBA" id="ARBA00010879"/>
    </source>
</evidence>
<name>A0A3M0JTC8_HIRRU</name>
<evidence type="ECO:0000313" key="11">
    <source>
        <dbReference type="Proteomes" id="UP000269221"/>
    </source>
</evidence>
<comment type="similarity">
    <text evidence="1">Belongs to the beta type-B retroviral polymerase family. HERV class-II K(HML-2) pol subfamily.</text>
</comment>
<evidence type="ECO:0000259" key="9">
    <source>
        <dbReference type="PROSITE" id="PS50878"/>
    </source>
</evidence>
<dbReference type="GO" id="GO:0003964">
    <property type="term" value="F:RNA-directed DNA polymerase activity"/>
    <property type="evidence" value="ECO:0007669"/>
    <property type="project" value="UniProtKB-KW"/>
</dbReference>